<evidence type="ECO:0000256" key="2">
    <source>
        <dbReference type="ARBA" id="ARBA00022801"/>
    </source>
</evidence>
<dbReference type="PANTHER" id="PTHR30231">
    <property type="entry name" value="DNA POLYMERASE III SUBUNIT EPSILON"/>
    <property type="match status" value="1"/>
</dbReference>
<name>A0ABP9CFB6_9ACTN</name>
<feature type="compositionally biased region" description="Low complexity" evidence="4">
    <location>
        <begin position="196"/>
        <end position="209"/>
    </location>
</feature>
<dbReference type="InterPro" id="IPR013520">
    <property type="entry name" value="Ribonucl_H"/>
</dbReference>
<dbReference type="SUPFAM" id="SSF53098">
    <property type="entry name" value="Ribonuclease H-like"/>
    <property type="match status" value="1"/>
</dbReference>
<proteinExistence type="predicted"/>
<dbReference type="InterPro" id="IPR036397">
    <property type="entry name" value="RNaseH_sf"/>
</dbReference>
<keyword evidence="7" id="KW-1185">Reference proteome</keyword>
<reference evidence="7" key="1">
    <citation type="journal article" date="2019" name="Int. J. Syst. Evol. Microbiol.">
        <title>The Global Catalogue of Microorganisms (GCM) 10K type strain sequencing project: providing services to taxonomists for standard genome sequencing and annotation.</title>
        <authorList>
            <consortium name="The Broad Institute Genomics Platform"/>
            <consortium name="The Broad Institute Genome Sequencing Center for Infectious Disease"/>
            <person name="Wu L."/>
            <person name="Ma J."/>
        </authorList>
    </citation>
    <scope>NUCLEOTIDE SEQUENCE [LARGE SCALE GENOMIC DNA]</scope>
    <source>
        <strain evidence="7">JCM 18542</strain>
    </source>
</reference>
<keyword evidence="3" id="KW-0269">Exonuclease</keyword>
<accession>A0ABP9CFB6</accession>
<dbReference type="InterPro" id="IPR012337">
    <property type="entry name" value="RNaseH-like_sf"/>
</dbReference>
<keyword evidence="1" id="KW-0540">Nuclease</keyword>
<evidence type="ECO:0000256" key="1">
    <source>
        <dbReference type="ARBA" id="ARBA00022722"/>
    </source>
</evidence>
<evidence type="ECO:0000256" key="3">
    <source>
        <dbReference type="ARBA" id="ARBA00022839"/>
    </source>
</evidence>
<dbReference type="Proteomes" id="UP001500839">
    <property type="component" value="Unassembled WGS sequence"/>
</dbReference>
<feature type="domain" description="Exonuclease" evidence="5">
    <location>
        <begin position="5"/>
        <end position="181"/>
    </location>
</feature>
<protein>
    <recommendedName>
        <fullName evidence="5">Exonuclease domain-containing protein</fullName>
    </recommendedName>
</protein>
<dbReference type="Gene3D" id="3.30.420.10">
    <property type="entry name" value="Ribonuclease H-like superfamily/Ribonuclease H"/>
    <property type="match status" value="1"/>
</dbReference>
<evidence type="ECO:0000313" key="7">
    <source>
        <dbReference type="Proteomes" id="UP001500839"/>
    </source>
</evidence>
<dbReference type="Pfam" id="PF00929">
    <property type="entry name" value="RNase_T"/>
    <property type="match status" value="1"/>
</dbReference>
<sequence>MSDRRVIVVDVETTGLDPAKHTVVELAAVDLGTGDHRVIVPALRREDLAAASPRAWTVNRYFERRVYEQAMGESALNDALCELFGWLDGATLAGASPAFDAAFLATLFEDRCDAGVPTWHHRLADLSALTAAALQKDPLKLPGLDVCCAWWGVENEAPHTALGDAQATAECLRRLRAHCDDRGSVRPDYEGHQPASERYSASAAAEARL</sequence>
<evidence type="ECO:0000313" key="6">
    <source>
        <dbReference type="EMBL" id="GAA4809541.1"/>
    </source>
</evidence>
<feature type="region of interest" description="Disordered" evidence="4">
    <location>
        <begin position="185"/>
        <end position="209"/>
    </location>
</feature>
<dbReference type="EMBL" id="BAABKQ010000001">
    <property type="protein sequence ID" value="GAA4809541.1"/>
    <property type="molecule type" value="Genomic_DNA"/>
</dbReference>
<dbReference type="CDD" id="cd06127">
    <property type="entry name" value="DEDDh"/>
    <property type="match status" value="1"/>
</dbReference>
<keyword evidence="2" id="KW-0378">Hydrolase</keyword>
<evidence type="ECO:0000259" key="5">
    <source>
        <dbReference type="SMART" id="SM00479"/>
    </source>
</evidence>
<dbReference type="PANTHER" id="PTHR30231:SF4">
    <property type="entry name" value="PROTEIN NEN2"/>
    <property type="match status" value="1"/>
</dbReference>
<dbReference type="SMART" id="SM00479">
    <property type="entry name" value="EXOIII"/>
    <property type="match status" value="1"/>
</dbReference>
<evidence type="ECO:0000256" key="4">
    <source>
        <dbReference type="SAM" id="MobiDB-lite"/>
    </source>
</evidence>
<gene>
    <name evidence="6" type="ORF">GCM10023353_11940</name>
</gene>
<dbReference type="RefSeq" id="WP_200170754.1">
    <property type="nucleotide sequence ID" value="NZ_BAABKQ010000001.1"/>
</dbReference>
<organism evidence="6 7">
    <name type="scientific">Tomitella cavernea</name>
    <dbReference type="NCBI Taxonomy" id="1387982"/>
    <lineage>
        <taxon>Bacteria</taxon>
        <taxon>Bacillati</taxon>
        <taxon>Actinomycetota</taxon>
        <taxon>Actinomycetes</taxon>
        <taxon>Mycobacteriales</taxon>
        <taxon>Tomitella</taxon>
    </lineage>
</organism>
<comment type="caution">
    <text evidence="6">The sequence shown here is derived from an EMBL/GenBank/DDBJ whole genome shotgun (WGS) entry which is preliminary data.</text>
</comment>